<dbReference type="PATRIC" id="fig|1398.22.peg.1021"/>
<evidence type="ECO:0000256" key="1">
    <source>
        <dbReference type="ARBA" id="ARBA00022801"/>
    </source>
</evidence>
<dbReference type="CDD" id="cd02696">
    <property type="entry name" value="MurNAc-LAA"/>
    <property type="match status" value="1"/>
</dbReference>
<dbReference type="Gene3D" id="2.30.30.40">
    <property type="entry name" value="SH3 Domains"/>
    <property type="match status" value="4"/>
</dbReference>
<accession>A0A133KWJ9</accession>
<dbReference type="GO" id="GO:0071555">
    <property type="term" value="P:cell wall organization"/>
    <property type="evidence" value="ECO:0007669"/>
    <property type="project" value="UniProtKB-KW"/>
</dbReference>
<dbReference type="PIRSF" id="PIRSF037846">
    <property type="entry name" value="Autolysin_YrvJ_prd"/>
    <property type="match status" value="1"/>
</dbReference>
<dbReference type="InterPro" id="IPR003646">
    <property type="entry name" value="SH3-like_bac-type"/>
</dbReference>
<protein>
    <submittedName>
        <fullName evidence="4">N-acetylmuramoyl-L-alanine amidase</fullName>
    </submittedName>
</protein>
<feature type="domain" description="SH3b" evidence="3">
    <location>
        <begin position="172"/>
        <end position="240"/>
    </location>
</feature>
<dbReference type="Proteomes" id="UP000070376">
    <property type="component" value="Unassembled WGS sequence"/>
</dbReference>
<reference evidence="5" key="1">
    <citation type="submission" date="2016-01" db="EMBL/GenBank/DDBJ databases">
        <authorList>
            <person name="Mitreva M."/>
            <person name="Pepin K.H."/>
            <person name="Mihindukulasuriya K.A."/>
            <person name="Fulton R."/>
            <person name="Fronick C."/>
            <person name="O'Laughlin M."/>
            <person name="Miner T."/>
            <person name="Herter B."/>
            <person name="Rosa B.A."/>
            <person name="Cordes M."/>
            <person name="Tomlinson C."/>
            <person name="Wollam A."/>
            <person name="Palsikar V.B."/>
            <person name="Mardis E.R."/>
            <person name="Wilson R.K."/>
        </authorList>
    </citation>
    <scope>NUCLEOTIDE SEQUENCE [LARGE SCALE GENOMIC DNA]</scope>
    <source>
        <strain evidence="5">GED7749B</strain>
    </source>
</reference>
<evidence type="ECO:0000256" key="2">
    <source>
        <dbReference type="ARBA" id="ARBA00023316"/>
    </source>
</evidence>
<sequence length="492" mass="53583">MRGGDVKKLFFRLFFLVLFFLIAPGVIHAGAEEAGTVTVTHAAVYIRSGPGVSYPIAGKAAENDTYTVLQKDGDWFQIRLPQGNTGWIAGWLVETGTPSAKQAKQGKITVDRLRIRKAPDQSAAIVGTLEKNAVVTVTRAEGGWVYIESGNVSGWADSQYVQTEKNKNAGKTAENNVSAAIVAATSLNIRRSPSLQSGTVATVTYGTRLEITGTDHGWYEVELEDGTHGWVAGFYVTRENQAKRSSEAEVTLLSGTNLYKRPQSDSDTVGTAKAGDRFPVVSEMDDWYKIRLESGTSAYIPAKAAKKSDTAVKKGIKGKTIVLDPGHGGTDNGTTGAYGTLEKLVTLKTANALYEKLKKAGARVILTRDSDTYVSLPERTAISNTNHADAFVSIHFDSAEDPHTRGHTTYYYHAQDYDFARLVNHQITSRLGTVDRGVKFGDFHVIRENTQPAILLELGYLSSPAEEKHIMEKSFQTKAVAGIYNGLKAYFQ</sequence>
<feature type="domain" description="SH3b" evidence="3">
    <location>
        <begin position="103"/>
        <end position="165"/>
    </location>
</feature>
<feature type="domain" description="SH3b" evidence="3">
    <location>
        <begin position="245"/>
        <end position="309"/>
    </location>
</feature>
<dbReference type="SMART" id="SM00287">
    <property type="entry name" value="SH3b"/>
    <property type="match status" value="4"/>
</dbReference>
<gene>
    <name evidence="4" type="ORF">HMPREF3213_01011</name>
</gene>
<dbReference type="InterPro" id="IPR017293">
    <property type="entry name" value="N-acetylmuramoyl-L-ala_amidase"/>
</dbReference>
<dbReference type="Pfam" id="PF01520">
    <property type="entry name" value="Amidase_3"/>
    <property type="match status" value="1"/>
</dbReference>
<dbReference type="SUPFAM" id="SSF53187">
    <property type="entry name" value="Zn-dependent exopeptidases"/>
    <property type="match status" value="1"/>
</dbReference>
<dbReference type="PANTHER" id="PTHR30404">
    <property type="entry name" value="N-ACETYLMURAMOYL-L-ALANINE AMIDASE"/>
    <property type="match status" value="1"/>
</dbReference>
<dbReference type="GO" id="GO:0008745">
    <property type="term" value="F:N-acetylmuramoyl-L-alanine amidase activity"/>
    <property type="evidence" value="ECO:0007669"/>
    <property type="project" value="InterPro"/>
</dbReference>
<evidence type="ECO:0000313" key="4">
    <source>
        <dbReference type="EMBL" id="KWZ83953.1"/>
    </source>
</evidence>
<dbReference type="PROSITE" id="PS51781">
    <property type="entry name" value="SH3B"/>
    <property type="match status" value="4"/>
</dbReference>
<comment type="caution">
    <text evidence="4">The sequence shown here is derived from an EMBL/GenBank/DDBJ whole genome shotgun (WGS) entry which is preliminary data.</text>
</comment>
<proteinExistence type="predicted"/>
<name>A0A133KWJ9_HEYCO</name>
<dbReference type="GO" id="GO:0030288">
    <property type="term" value="C:outer membrane-bounded periplasmic space"/>
    <property type="evidence" value="ECO:0007669"/>
    <property type="project" value="TreeGrafter"/>
</dbReference>
<dbReference type="SMART" id="SM00646">
    <property type="entry name" value="Ami_3"/>
    <property type="match status" value="1"/>
</dbReference>
<keyword evidence="2" id="KW-0961">Cell wall biogenesis/degradation</keyword>
<dbReference type="EMBL" id="LRPN01000033">
    <property type="protein sequence ID" value="KWZ83953.1"/>
    <property type="molecule type" value="Genomic_DNA"/>
</dbReference>
<dbReference type="PANTHER" id="PTHR30404:SF7">
    <property type="entry name" value="CELL WALL AMIDASE LYTH-RELATED"/>
    <property type="match status" value="1"/>
</dbReference>
<keyword evidence="1" id="KW-0378">Hydrolase</keyword>
<evidence type="ECO:0000313" key="5">
    <source>
        <dbReference type="Proteomes" id="UP000070376"/>
    </source>
</evidence>
<dbReference type="Gene3D" id="3.40.630.40">
    <property type="entry name" value="Zn-dependent exopeptidases"/>
    <property type="match status" value="1"/>
</dbReference>
<dbReference type="InterPro" id="IPR050695">
    <property type="entry name" value="N-acetylmuramoyl_amidase_3"/>
</dbReference>
<evidence type="ECO:0000259" key="3">
    <source>
        <dbReference type="PROSITE" id="PS51781"/>
    </source>
</evidence>
<dbReference type="GO" id="GO:0009253">
    <property type="term" value="P:peptidoglycan catabolic process"/>
    <property type="evidence" value="ECO:0007669"/>
    <property type="project" value="InterPro"/>
</dbReference>
<dbReference type="AlphaFoldDB" id="A0A133KWJ9"/>
<feature type="domain" description="SH3b" evidence="3">
    <location>
        <begin position="32"/>
        <end position="96"/>
    </location>
</feature>
<dbReference type="InterPro" id="IPR002508">
    <property type="entry name" value="MurNAc-LAA_cat"/>
</dbReference>
<organism evidence="4 5">
    <name type="scientific">Heyndrickxia coagulans</name>
    <name type="common">Weizmannia coagulans</name>
    <dbReference type="NCBI Taxonomy" id="1398"/>
    <lineage>
        <taxon>Bacteria</taxon>
        <taxon>Bacillati</taxon>
        <taxon>Bacillota</taxon>
        <taxon>Bacilli</taxon>
        <taxon>Bacillales</taxon>
        <taxon>Bacillaceae</taxon>
        <taxon>Heyndrickxia</taxon>
    </lineage>
</organism>
<dbReference type="Pfam" id="PF08239">
    <property type="entry name" value="SH3_3"/>
    <property type="match status" value="4"/>
</dbReference>